<dbReference type="EMBL" id="PXYI01000005">
    <property type="protein sequence ID" value="PSJ38821.1"/>
    <property type="molecule type" value="Genomic_DNA"/>
</dbReference>
<comment type="caution">
    <text evidence="2">The sequence shown here is derived from an EMBL/GenBank/DDBJ whole genome shotgun (WGS) entry which is preliminary data.</text>
</comment>
<sequence>MTQISWSLRLIAADGNAVPGLSVQLQVFDMAAGWKRIADSSTGSDGRIRGKADDGVAKPAIAPMLRLVETANPAALLGGVPGLAASAAGVLNADFGDIVHIAEAARPAPRRGGLVRAGLEAPQIGGIAAGIAAAAAPTTAVQRDVEARLAERETELGRTKNERDDLAVRLAAAEAKSADLQERLTQSEIRIGTVRGPIGTGSTPGPVPPPAPGPAVATLAVGALSLGDFATRLGGEIDSAQTALKARGFSLGSVSINAKTIVEGGSSLVFPETAELKTVRPGSLSDVAITFNPNQAPETGDGGVQVPDIRFLTEGAARRVLASVGLVLEVSQGPLGINPDCAPGQAMLQAPGAGNSAARGSTVLAVFAAGT</sequence>
<gene>
    <name evidence="2" type="ORF">C7I55_15960</name>
</gene>
<accession>A0A2P7QLH2</accession>
<keyword evidence="1" id="KW-0175">Coiled coil</keyword>
<dbReference type="CDD" id="cd06577">
    <property type="entry name" value="PASTA_pknB"/>
    <property type="match status" value="1"/>
</dbReference>
<keyword evidence="3" id="KW-1185">Reference proteome</keyword>
<evidence type="ECO:0000256" key="1">
    <source>
        <dbReference type="SAM" id="Coils"/>
    </source>
</evidence>
<protein>
    <recommendedName>
        <fullName evidence="4">PASTA domain-containing protein</fullName>
    </recommendedName>
</protein>
<dbReference type="OrthoDB" id="7182945at2"/>
<evidence type="ECO:0008006" key="4">
    <source>
        <dbReference type="Google" id="ProtNLM"/>
    </source>
</evidence>
<name>A0A2P7QLH2_9SPHN</name>
<dbReference type="AlphaFoldDB" id="A0A2P7QLH2"/>
<organism evidence="2 3">
    <name type="scientific">Allosphingosinicella deserti</name>
    <dbReference type="NCBI Taxonomy" id="2116704"/>
    <lineage>
        <taxon>Bacteria</taxon>
        <taxon>Pseudomonadati</taxon>
        <taxon>Pseudomonadota</taxon>
        <taxon>Alphaproteobacteria</taxon>
        <taxon>Sphingomonadales</taxon>
        <taxon>Sphingomonadaceae</taxon>
        <taxon>Allosphingosinicella</taxon>
    </lineage>
</organism>
<dbReference type="Proteomes" id="UP000241167">
    <property type="component" value="Unassembled WGS sequence"/>
</dbReference>
<reference evidence="2 3" key="1">
    <citation type="submission" date="2018-03" db="EMBL/GenBank/DDBJ databases">
        <title>The draft genome of Sphingosinicella sp. GL-C-18.</title>
        <authorList>
            <person name="Liu L."/>
            <person name="Li L."/>
            <person name="Liang L."/>
            <person name="Zhang X."/>
            <person name="Wang T."/>
        </authorList>
    </citation>
    <scope>NUCLEOTIDE SEQUENCE [LARGE SCALE GENOMIC DNA]</scope>
    <source>
        <strain evidence="2 3">GL-C-18</strain>
    </source>
</reference>
<evidence type="ECO:0000313" key="2">
    <source>
        <dbReference type="EMBL" id="PSJ38821.1"/>
    </source>
</evidence>
<dbReference type="Gene3D" id="3.30.10.20">
    <property type="match status" value="1"/>
</dbReference>
<dbReference type="RefSeq" id="WP_106514014.1">
    <property type="nucleotide sequence ID" value="NZ_PXYI01000005.1"/>
</dbReference>
<feature type="coiled-coil region" evidence="1">
    <location>
        <begin position="156"/>
        <end position="190"/>
    </location>
</feature>
<dbReference type="InterPro" id="IPR005543">
    <property type="entry name" value="PASTA_dom"/>
</dbReference>
<evidence type="ECO:0000313" key="3">
    <source>
        <dbReference type="Proteomes" id="UP000241167"/>
    </source>
</evidence>
<proteinExistence type="predicted"/>